<dbReference type="InterPro" id="IPR036928">
    <property type="entry name" value="AS_sf"/>
</dbReference>
<gene>
    <name evidence="3" type="ORF">H3309_02800</name>
</gene>
<evidence type="ECO:0000313" key="3">
    <source>
        <dbReference type="EMBL" id="QMW23450.1"/>
    </source>
</evidence>
<dbReference type="SUPFAM" id="SSF75304">
    <property type="entry name" value="Amidase signature (AS) enzymes"/>
    <property type="match status" value="1"/>
</dbReference>
<protein>
    <submittedName>
        <fullName evidence="3">Amidase</fullName>
    </submittedName>
</protein>
<dbReference type="Proteomes" id="UP000515292">
    <property type="component" value="Chromosome"/>
</dbReference>
<evidence type="ECO:0000313" key="4">
    <source>
        <dbReference type="Proteomes" id="UP000515292"/>
    </source>
</evidence>
<reference evidence="3 4" key="1">
    <citation type="submission" date="2020-07" db="EMBL/GenBank/DDBJ databases">
        <title>Complete genome sequence for Sandaracinobacter sp. M6.</title>
        <authorList>
            <person name="Tang Y."/>
            <person name="Liu Q."/>
            <person name="Guo Z."/>
            <person name="Lei P."/>
            <person name="Huang B."/>
        </authorList>
    </citation>
    <scope>NUCLEOTIDE SEQUENCE [LARGE SCALE GENOMIC DNA]</scope>
    <source>
        <strain evidence="3 4">M6</strain>
    </source>
</reference>
<dbReference type="RefSeq" id="WP_182297273.1">
    <property type="nucleotide sequence ID" value="NZ_CP059851.1"/>
</dbReference>
<dbReference type="Pfam" id="PF01425">
    <property type="entry name" value="Amidase"/>
    <property type="match status" value="1"/>
</dbReference>
<dbReference type="InterPro" id="IPR000120">
    <property type="entry name" value="Amidase"/>
</dbReference>
<proteinExistence type="inferred from homology"/>
<dbReference type="Gene3D" id="3.90.1300.10">
    <property type="entry name" value="Amidase signature (AS) domain"/>
    <property type="match status" value="1"/>
</dbReference>
<accession>A0A7G5IJA8</accession>
<dbReference type="AlphaFoldDB" id="A0A7G5IJA8"/>
<dbReference type="PANTHER" id="PTHR11895">
    <property type="entry name" value="TRANSAMIDASE"/>
    <property type="match status" value="1"/>
</dbReference>
<organism evidence="3 4">
    <name type="scientific">Sandaracinobacteroides saxicola</name>
    <dbReference type="NCBI Taxonomy" id="2759707"/>
    <lineage>
        <taxon>Bacteria</taxon>
        <taxon>Pseudomonadati</taxon>
        <taxon>Pseudomonadota</taxon>
        <taxon>Alphaproteobacteria</taxon>
        <taxon>Sphingomonadales</taxon>
        <taxon>Sphingosinicellaceae</taxon>
        <taxon>Sandaracinobacteroides</taxon>
    </lineage>
</organism>
<dbReference type="KEGG" id="sand:H3309_02800"/>
<evidence type="ECO:0000256" key="1">
    <source>
        <dbReference type="ARBA" id="ARBA00009199"/>
    </source>
</evidence>
<keyword evidence="4" id="KW-1185">Reference proteome</keyword>
<dbReference type="GO" id="GO:0003824">
    <property type="term" value="F:catalytic activity"/>
    <property type="evidence" value="ECO:0007669"/>
    <property type="project" value="InterPro"/>
</dbReference>
<dbReference type="PANTHER" id="PTHR11895:SF7">
    <property type="entry name" value="GLUTAMYL-TRNA(GLN) AMIDOTRANSFERASE SUBUNIT A, MITOCHONDRIAL"/>
    <property type="match status" value="1"/>
</dbReference>
<name>A0A7G5IJA8_9SPHN</name>
<dbReference type="EMBL" id="CP059851">
    <property type="protein sequence ID" value="QMW23450.1"/>
    <property type="molecule type" value="Genomic_DNA"/>
</dbReference>
<sequence>MAKIHELGVVRLREAFAAGRVSVVAATEHYLARIAALDGRIGAYTGLDAVGARAAAAESAARFEAGTARALEGVPIAVKGNIDVAGLATHGGIGARRQAIAGADAAVVARLRAAGAVVLGNLNLHEAALGATTNNAFFGATQNPHRPGFTPGGSSGGSGAAVAAGLCAAALGTDTLGSVRIPAAYCGVYGLKPTAGLVNDAGLLFLAERLDTVGPLARSAEDVAAMIEAMAALDGSPPVNRVAMLDSTDAVDMHPAVAAGYALAADLLRGLGCEVTVHHVAIDAHRVRLAGFIEAAREADARFGAAMAADPEGFSPAFKSYLAFGRNIDARGVADGRAVLDAAATEVRGVLQAADAILLPTAPQPAFAHASEAPVSQADFTALANIAGVPAFAMPSGWTSDGLPVGVQLMGRAGGERALLALGGALDRTLNAYRPPIDFA</sequence>
<dbReference type="InterPro" id="IPR023631">
    <property type="entry name" value="Amidase_dom"/>
</dbReference>
<comment type="similarity">
    <text evidence="1">Belongs to the amidase family.</text>
</comment>
<evidence type="ECO:0000259" key="2">
    <source>
        <dbReference type="Pfam" id="PF01425"/>
    </source>
</evidence>
<feature type="domain" description="Amidase" evidence="2">
    <location>
        <begin position="26"/>
        <end position="420"/>
    </location>
</feature>